<evidence type="ECO:0000256" key="2">
    <source>
        <dbReference type="ARBA" id="ARBA00022485"/>
    </source>
</evidence>
<keyword evidence="1" id="KW-0813">Transport</keyword>
<dbReference type="PANTHER" id="PTHR43034:SF2">
    <property type="entry name" value="ION-TRANSLOCATING OXIDOREDUCTASE COMPLEX SUBUNIT C"/>
    <property type="match status" value="1"/>
</dbReference>
<organism evidence="8">
    <name type="scientific">Cyprideis torosa</name>
    <dbReference type="NCBI Taxonomy" id="163714"/>
    <lineage>
        <taxon>Eukaryota</taxon>
        <taxon>Metazoa</taxon>
        <taxon>Ecdysozoa</taxon>
        <taxon>Arthropoda</taxon>
        <taxon>Crustacea</taxon>
        <taxon>Oligostraca</taxon>
        <taxon>Ostracoda</taxon>
        <taxon>Podocopa</taxon>
        <taxon>Podocopida</taxon>
        <taxon>Cytherocopina</taxon>
        <taxon>Cytheroidea</taxon>
        <taxon>Cytherideidae</taxon>
        <taxon>Cyprideis</taxon>
    </lineage>
</organism>
<gene>
    <name evidence="8" type="ORF">CTOB1V02_LOCUS13753</name>
</gene>
<dbReference type="Gene3D" id="3.40.50.11540">
    <property type="entry name" value="NADH-ubiquinone oxidoreductase 51kDa subunit"/>
    <property type="match status" value="1"/>
</dbReference>
<keyword evidence="4" id="KW-0677">Repeat</keyword>
<evidence type="ECO:0000256" key="7">
    <source>
        <dbReference type="ARBA" id="ARBA00023014"/>
    </source>
</evidence>
<keyword evidence="7" id="KW-0411">Iron-sulfur</keyword>
<dbReference type="InterPro" id="IPR011538">
    <property type="entry name" value="Nuo51_FMN-bd"/>
</dbReference>
<keyword evidence="2" id="KW-0004">4Fe-4S</keyword>
<dbReference type="InterPro" id="IPR010208">
    <property type="entry name" value="Ion_transpt_RnfC/RsxC"/>
</dbReference>
<dbReference type="InterPro" id="IPR026902">
    <property type="entry name" value="RnfC_N"/>
</dbReference>
<dbReference type="Pfam" id="PF01512">
    <property type="entry name" value="Complex1_51K"/>
    <property type="match status" value="1"/>
</dbReference>
<name>A0A7R8WRM9_9CRUS</name>
<keyword evidence="6" id="KW-0408">Iron</keyword>
<dbReference type="PANTHER" id="PTHR43034">
    <property type="entry name" value="ION-TRANSLOCATING OXIDOREDUCTASE COMPLEX SUBUNIT C"/>
    <property type="match status" value="1"/>
</dbReference>
<feature type="non-terminal residue" evidence="8">
    <location>
        <position position="141"/>
    </location>
</feature>
<proteinExistence type="predicted"/>
<dbReference type="OrthoDB" id="8336999at2759"/>
<dbReference type="GO" id="GO:0046872">
    <property type="term" value="F:metal ion binding"/>
    <property type="evidence" value="ECO:0007669"/>
    <property type="project" value="UniProtKB-KW"/>
</dbReference>
<dbReference type="InterPro" id="IPR037225">
    <property type="entry name" value="Nuo51_FMN-bd_sf"/>
</dbReference>
<dbReference type="Pfam" id="PF13375">
    <property type="entry name" value="RnfC_N"/>
    <property type="match status" value="1"/>
</dbReference>
<dbReference type="AlphaFoldDB" id="A0A7R8WRM9"/>
<sequence>MPMSQHIGAPAEIIVREGQEVNRGQLLAKANGYVSVPIHASVSGVVRKITNVPTISGKMVQGIYLEAFPSSSQEALEGIPIDYNQASPEDILQGIQDAGIVGLGGAAFPTHVKLKIPEGKHCDELILNGIECEPYLTTDHR</sequence>
<dbReference type="SUPFAM" id="SSF142019">
    <property type="entry name" value="Nqo1 FMN-binding domain-like"/>
    <property type="match status" value="1"/>
</dbReference>
<dbReference type="EMBL" id="OB675588">
    <property type="protein sequence ID" value="CAD7235938.1"/>
    <property type="molecule type" value="Genomic_DNA"/>
</dbReference>
<keyword evidence="3" id="KW-0479">Metal-binding</keyword>
<evidence type="ECO:0000256" key="3">
    <source>
        <dbReference type="ARBA" id="ARBA00022723"/>
    </source>
</evidence>
<protein>
    <submittedName>
        <fullName evidence="8">Uncharacterized protein</fullName>
    </submittedName>
</protein>
<reference evidence="8" key="1">
    <citation type="submission" date="2020-11" db="EMBL/GenBank/DDBJ databases">
        <authorList>
            <person name="Tran Van P."/>
        </authorList>
    </citation>
    <scope>NUCLEOTIDE SEQUENCE</scope>
</reference>
<evidence type="ECO:0000256" key="4">
    <source>
        <dbReference type="ARBA" id="ARBA00022737"/>
    </source>
</evidence>
<accession>A0A7R8WRM9</accession>
<dbReference type="GO" id="GO:0051539">
    <property type="term" value="F:4 iron, 4 sulfur cluster binding"/>
    <property type="evidence" value="ECO:0007669"/>
    <property type="project" value="UniProtKB-KW"/>
</dbReference>
<evidence type="ECO:0000256" key="1">
    <source>
        <dbReference type="ARBA" id="ARBA00022448"/>
    </source>
</evidence>
<dbReference type="GO" id="GO:0016020">
    <property type="term" value="C:membrane"/>
    <property type="evidence" value="ECO:0007669"/>
    <property type="project" value="InterPro"/>
</dbReference>
<evidence type="ECO:0000256" key="6">
    <source>
        <dbReference type="ARBA" id="ARBA00023004"/>
    </source>
</evidence>
<keyword evidence="5" id="KW-0249">Electron transport</keyword>
<dbReference type="GO" id="GO:0009055">
    <property type="term" value="F:electron transfer activity"/>
    <property type="evidence" value="ECO:0007669"/>
    <property type="project" value="InterPro"/>
</dbReference>
<evidence type="ECO:0000313" key="8">
    <source>
        <dbReference type="EMBL" id="CAD7235938.1"/>
    </source>
</evidence>
<evidence type="ECO:0000256" key="5">
    <source>
        <dbReference type="ARBA" id="ARBA00022982"/>
    </source>
</evidence>